<feature type="domain" description="IrrE N-terminal-like" evidence="2">
    <location>
        <begin position="188"/>
        <end position="287"/>
    </location>
</feature>
<dbReference type="InterPro" id="IPR010359">
    <property type="entry name" value="IrrE_HExxH"/>
</dbReference>
<dbReference type="InterPro" id="IPR013610">
    <property type="entry name" value="ArdC_N"/>
</dbReference>
<protein>
    <submittedName>
        <fullName evidence="4">ImmA/IrrE family metallo-endopeptidase</fullName>
    </submittedName>
</protein>
<dbReference type="EMBL" id="CP095075">
    <property type="protein sequence ID" value="UOR12028.1"/>
    <property type="molecule type" value="Genomic_DNA"/>
</dbReference>
<feature type="compositionally biased region" description="Basic and acidic residues" evidence="1">
    <location>
        <begin position="510"/>
        <end position="527"/>
    </location>
</feature>
<evidence type="ECO:0000313" key="4">
    <source>
        <dbReference type="EMBL" id="UOR12028.1"/>
    </source>
</evidence>
<reference evidence="4" key="1">
    <citation type="submission" date="2022-04" db="EMBL/GenBank/DDBJ databases">
        <title>Halobacillus sp. isolated from saltern.</title>
        <authorList>
            <person name="Won M."/>
            <person name="Lee C.-M."/>
            <person name="Woen H.-Y."/>
            <person name="Kwon S.-W."/>
        </authorList>
    </citation>
    <scope>NUCLEOTIDE SEQUENCE</scope>
    <source>
        <strain evidence="4">SSHM10-5</strain>
    </source>
</reference>
<gene>
    <name evidence="4" type="ORF">MUO15_00325</name>
</gene>
<evidence type="ECO:0000259" key="2">
    <source>
        <dbReference type="Pfam" id="PF06114"/>
    </source>
</evidence>
<organism evidence="4 5">
    <name type="scientific">Halobacillus amylolyticus</name>
    <dbReference type="NCBI Taxonomy" id="2932259"/>
    <lineage>
        <taxon>Bacteria</taxon>
        <taxon>Bacillati</taxon>
        <taxon>Bacillota</taxon>
        <taxon>Bacilli</taxon>
        <taxon>Bacillales</taxon>
        <taxon>Bacillaceae</taxon>
        <taxon>Halobacillus</taxon>
    </lineage>
</organism>
<accession>A0ABY4HCA8</accession>
<feature type="region of interest" description="Disordered" evidence="1">
    <location>
        <begin position="594"/>
        <end position="659"/>
    </location>
</feature>
<name>A0ABY4HCA8_9BACI</name>
<dbReference type="Pfam" id="PF08401">
    <property type="entry name" value="ArdcN"/>
    <property type="match status" value="1"/>
</dbReference>
<feature type="domain" description="N-terminal" evidence="3">
    <location>
        <begin position="15"/>
        <end position="122"/>
    </location>
</feature>
<dbReference type="RefSeq" id="WP_245032528.1">
    <property type="nucleotide sequence ID" value="NZ_CP095075.1"/>
</dbReference>
<dbReference type="Gene3D" id="1.10.10.2910">
    <property type="match status" value="1"/>
</dbReference>
<evidence type="ECO:0000256" key="1">
    <source>
        <dbReference type="SAM" id="MobiDB-lite"/>
    </source>
</evidence>
<feature type="region of interest" description="Disordered" evidence="1">
    <location>
        <begin position="461"/>
        <end position="534"/>
    </location>
</feature>
<dbReference type="Proteomes" id="UP000830326">
    <property type="component" value="Chromosome"/>
</dbReference>
<keyword evidence="5" id="KW-1185">Reference proteome</keyword>
<feature type="compositionally biased region" description="Basic and acidic residues" evidence="1">
    <location>
        <begin position="310"/>
        <end position="334"/>
    </location>
</feature>
<evidence type="ECO:0000313" key="5">
    <source>
        <dbReference type="Proteomes" id="UP000830326"/>
    </source>
</evidence>
<feature type="compositionally biased region" description="Basic and acidic residues" evidence="1">
    <location>
        <begin position="619"/>
        <end position="640"/>
    </location>
</feature>
<evidence type="ECO:0000259" key="3">
    <source>
        <dbReference type="Pfam" id="PF08401"/>
    </source>
</evidence>
<dbReference type="Pfam" id="PF06114">
    <property type="entry name" value="Peptidase_M78"/>
    <property type="match status" value="1"/>
</dbReference>
<feature type="region of interest" description="Disordered" evidence="1">
    <location>
        <begin position="310"/>
        <end position="335"/>
    </location>
</feature>
<feature type="compositionally biased region" description="Basic and acidic residues" evidence="1">
    <location>
        <begin position="480"/>
        <end position="503"/>
    </location>
</feature>
<sequence length="659" mass="76442">MAKSKRTYPKKSPEQVQEEINRLTEGMEERISNHFHSPDQLKEYLDFMGKFYRYSPKNTALIDSQFSGAEAVGSFAFWKEKGFPVNKGEQGIKILVPNRLGQQFKNNEGEWKSLKHATKQEKEQVKDGQLDKREGRLVFSIGSVFDVSQTSASQKDLPHIFPNKWIDGKIENYNALRRGMEAIADKNNIQIVKPYEELGAAKGVSYTERGEVALNPRNSERQDTKTLLHELTHAKLHTEEKRDHYTKPEKEFQAEMTAYTVSSYFNIDTTDYSLDYLHQWTKDHEFKDYEGLLQEVQTTAKEFISTIEDSWEKEQEGDKDMKMTTPSNEKRERNMGQQIQVQENNQEKEKGVFDPLPNPKPYQEMIILVNKESQNVKTVSMESLIDVATQQVEQKEIKPLGNISYPQVKQDELVKKFNQANEKGKGAYVALSPEHQKNPETLPYSMRKAIEGISISSETFKEADANNVAPEHPSLQRSHPSIEKEPKREEKKLPSEKLRDMYRRQVSTTERNESPFEPKAEKEKGENELDNQAYKDAYKKELMNFIEPKVGKGLDQEESNDRQERLNQMRVFEMTQSMESVYKLKEESLQELKELPLSEHGQQRLVQVERTLDQAFSDQKGKTGEKRKGKSVEEKADESKQGPSQPKHKKQRQKVEMER</sequence>
<proteinExistence type="predicted"/>